<evidence type="ECO:0000256" key="2">
    <source>
        <dbReference type="ARBA" id="ARBA00022490"/>
    </source>
</evidence>
<evidence type="ECO:0000256" key="5">
    <source>
        <dbReference type="ARBA" id="ARBA00022741"/>
    </source>
</evidence>
<comment type="catalytic activity">
    <reaction evidence="7 8">
        <text>cytidine(34) in tRNA(Ile2) + L-lysine + ATP = lysidine(34) in tRNA(Ile2) + AMP + diphosphate + H(+)</text>
        <dbReference type="Rhea" id="RHEA:43744"/>
        <dbReference type="Rhea" id="RHEA-COMP:10625"/>
        <dbReference type="Rhea" id="RHEA-COMP:10670"/>
        <dbReference type="ChEBI" id="CHEBI:15378"/>
        <dbReference type="ChEBI" id="CHEBI:30616"/>
        <dbReference type="ChEBI" id="CHEBI:32551"/>
        <dbReference type="ChEBI" id="CHEBI:33019"/>
        <dbReference type="ChEBI" id="CHEBI:82748"/>
        <dbReference type="ChEBI" id="CHEBI:83665"/>
        <dbReference type="ChEBI" id="CHEBI:456215"/>
        <dbReference type="EC" id="6.3.4.19"/>
    </reaction>
</comment>
<dbReference type="InterPro" id="IPR011063">
    <property type="entry name" value="TilS/TtcA_N"/>
</dbReference>
<keyword evidence="10" id="KW-1185">Reference proteome</keyword>
<reference evidence="9 10" key="2">
    <citation type="journal article" date="2019" name="Int. J. Syst. Evol. Microbiol.">
        <title>Anaerobacillus isosaccharinicus sp. nov., an alkaliphilic bacterium which degrades isosaccharinic acid.</title>
        <authorList>
            <person name="Bassil N.M."/>
            <person name="Lloyd J.R."/>
        </authorList>
    </citation>
    <scope>NUCLEOTIDE SEQUENCE [LARGE SCALE GENOMIC DNA]</scope>
    <source>
        <strain evidence="9 10">NB2006</strain>
    </source>
</reference>
<evidence type="ECO:0000256" key="6">
    <source>
        <dbReference type="ARBA" id="ARBA00022840"/>
    </source>
</evidence>
<dbReference type="GO" id="GO:0032267">
    <property type="term" value="F:tRNA(Ile)-lysidine synthase activity"/>
    <property type="evidence" value="ECO:0007669"/>
    <property type="project" value="UniProtKB-EC"/>
</dbReference>
<evidence type="ECO:0000256" key="3">
    <source>
        <dbReference type="ARBA" id="ARBA00022598"/>
    </source>
</evidence>
<dbReference type="SUPFAM" id="SSF56037">
    <property type="entry name" value="PheT/TilS domain"/>
    <property type="match status" value="1"/>
</dbReference>
<accession>A0A7S7LAS5</accession>
<organism evidence="9 10">
    <name type="scientific">Anaerobacillus isosaccharinicus</name>
    <dbReference type="NCBI Taxonomy" id="1532552"/>
    <lineage>
        <taxon>Bacteria</taxon>
        <taxon>Bacillati</taxon>
        <taxon>Bacillota</taxon>
        <taxon>Bacilli</taxon>
        <taxon>Bacillales</taxon>
        <taxon>Bacillaceae</taxon>
        <taxon>Anaerobacillus</taxon>
    </lineage>
</organism>
<dbReference type="NCBIfam" id="TIGR02433">
    <property type="entry name" value="lysidine_TilS_C"/>
    <property type="match status" value="1"/>
</dbReference>
<name>A0A7S7LAS5_9BACI</name>
<keyword evidence="4 8" id="KW-0819">tRNA processing</keyword>
<dbReference type="EC" id="6.3.4.19" evidence="8"/>
<comment type="similarity">
    <text evidence="8">Belongs to the tRNA(Ile)-lysidine synthase family.</text>
</comment>
<dbReference type="Pfam" id="PF11734">
    <property type="entry name" value="TilS_C"/>
    <property type="match status" value="1"/>
</dbReference>
<keyword evidence="2 8" id="KW-0963">Cytoplasm</keyword>
<dbReference type="PANTHER" id="PTHR43033">
    <property type="entry name" value="TRNA(ILE)-LYSIDINE SYNTHASE-RELATED"/>
    <property type="match status" value="1"/>
</dbReference>
<dbReference type="InterPro" id="IPR012796">
    <property type="entry name" value="Lysidine-tRNA-synth_C"/>
</dbReference>
<evidence type="ECO:0000313" key="9">
    <source>
        <dbReference type="EMBL" id="QOY37481.2"/>
    </source>
</evidence>
<evidence type="ECO:0000256" key="8">
    <source>
        <dbReference type="HAMAP-Rule" id="MF_01161"/>
    </source>
</evidence>
<dbReference type="GO" id="GO:0005737">
    <property type="term" value="C:cytoplasm"/>
    <property type="evidence" value="ECO:0007669"/>
    <property type="project" value="UniProtKB-SubCell"/>
</dbReference>
<evidence type="ECO:0000256" key="4">
    <source>
        <dbReference type="ARBA" id="ARBA00022694"/>
    </source>
</evidence>
<dbReference type="SUPFAM" id="SSF82829">
    <property type="entry name" value="MesJ substrate recognition domain-like"/>
    <property type="match status" value="1"/>
</dbReference>
<dbReference type="Gene3D" id="3.30.465.60">
    <property type="match status" value="1"/>
</dbReference>
<keyword evidence="6 8" id="KW-0067">ATP-binding</keyword>
<evidence type="ECO:0000313" key="10">
    <source>
        <dbReference type="Proteomes" id="UP000180175"/>
    </source>
</evidence>
<keyword evidence="3 8" id="KW-0436">Ligase</keyword>
<comment type="function">
    <text evidence="8">Ligates lysine onto the cytidine present at position 34 of the AUA codon-specific tRNA(Ile) that contains the anticodon CAU, in an ATP-dependent manner. Cytidine is converted to lysidine, thus changing the amino acid specificity of the tRNA from methionine to isoleucine.</text>
</comment>
<dbReference type="Proteomes" id="UP000180175">
    <property type="component" value="Chromosome"/>
</dbReference>
<dbReference type="GO" id="GO:0006400">
    <property type="term" value="P:tRNA modification"/>
    <property type="evidence" value="ECO:0007669"/>
    <property type="project" value="UniProtKB-UniRule"/>
</dbReference>
<dbReference type="Pfam" id="PF01171">
    <property type="entry name" value="ATP_bind_3"/>
    <property type="match status" value="1"/>
</dbReference>
<dbReference type="AlphaFoldDB" id="A0A7S7LAS5"/>
<dbReference type="SUPFAM" id="SSF52402">
    <property type="entry name" value="Adenine nucleotide alpha hydrolases-like"/>
    <property type="match status" value="1"/>
</dbReference>
<comment type="subcellular location">
    <subcellularLocation>
        <location evidence="1 8">Cytoplasm</location>
    </subcellularLocation>
</comment>
<dbReference type="InterPro" id="IPR014729">
    <property type="entry name" value="Rossmann-like_a/b/a_fold"/>
</dbReference>
<evidence type="ECO:0000256" key="1">
    <source>
        <dbReference type="ARBA" id="ARBA00004496"/>
    </source>
</evidence>
<dbReference type="CDD" id="cd01992">
    <property type="entry name" value="TilS_N"/>
    <property type="match status" value="1"/>
</dbReference>
<dbReference type="KEGG" id="aia:AWH56_007660"/>
<reference evidence="9 10" key="1">
    <citation type="journal article" date="2017" name="Genome Announc.">
        <title>Draft Genome Sequences of Four Alkaliphilic Bacteria Belonging to the Anaerobacillus Genus.</title>
        <authorList>
            <person name="Bassil N.M."/>
            <person name="Lloyd J.R."/>
        </authorList>
    </citation>
    <scope>NUCLEOTIDE SEQUENCE [LARGE SCALE GENOMIC DNA]</scope>
    <source>
        <strain evidence="9 10">NB2006</strain>
    </source>
</reference>
<dbReference type="SMART" id="SM00977">
    <property type="entry name" value="TilS_C"/>
    <property type="match status" value="1"/>
</dbReference>
<dbReference type="NCBIfam" id="TIGR02432">
    <property type="entry name" value="lysidine_TilS_N"/>
    <property type="match status" value="1"/>
</dbReference>
<dbReference type="GO" id="GO:0005524">
    <property type="term" value="F:ATP binding"/>
    <property type="evidence" value="ECO:0007669"/>
    <property type="project" value="UniProtKB-UniRule"/>
</dbReference>
<comment type="domain">
    <text evidence="8">The N-terminal region contains the highly conserved SGGXDS motif, predicted to be a P-loop motif involved in ATP binding.</text>
</comment>
<gene>
    <name evidence="8 9" type="primary">tilS</name>
    <name evidence="9" type="ORF">AWH56_007660</name>
</gene>
<proteinExistence type="inferred from homology"/>
<evidence type="ECO:0000256" key="7">
    <source>
        <dbReference type="ARBA" id="ARBA00048539"/>
    </source>
</evidence>
<sequence length="451" mass="51824">MPSGVTVVVGVSGGPDSLALLHFVKEKEKQLKLKVIAAHVDHMLRGDESAEDYIFVENFCRKEGILFEGVKINVRQYQIEHQLSSQVAARECRYRFFADVMKKHQGHILALAHHGDDQVETMIMRQIRGAQGTGLAGIPVKRSFSEGVIIRPFLCLSKEEINHYCQMNNLIPRIDKSNFTSKYMRNRIRNEILPILKRENPSVHLRFQQQSELMLDDEHFLERLTEQEMNKVIITKEAKRVVLSISKLIHTPIPLQRRGFQLILNYLYEGNVPEITTVHIEQFLLLLKNDRPSGALDLPSGLKVWKSYDQCVLSFESEKDAKGYECQLPLRGIVTFKKGKIIGEVFNSLPDHLQLNKNVIICDLEKLTVPLLVRTRLQGDCMSLQGMRGTKKIKELFINKKIHRSDRDNWPIVVNGDGEILWVPGLRRSKLALPSVDTREFLVLYYKDVHS</sequence>
<dbReference type="EMBL" id="CP063356">
    <property type="protein sequence ID" value="QOY37481.2"/>
    <property type="molecule type" value="Genomic_DNA"/>
</dbReference>
<dbReference type="InterPro" id="IPR012795">
    <property type="entry name" value="tRNA_Ile_lys_synt_N"/>
</dbReference>
<dbReference type="InterPro" id="IPR012094">
    <property type="entry name" value="tRNA_Ile_lys_synt"/>
</dbReference>
<keyword evidence="5 8" id="KW-0547">Nucleotide-binding</keyword>
<dbReference type="Gene3D" id="3.40.50.620">
    <property type="entry name" value="HUPs"/>
    <property type="match status" value="1"/>
</dbReference>
<dbReference type="HAMAP" id="MF_01161">
    <property type="entry name" value="tRNA_Ile_lys_synt"/>
    <property type="match status" value="1"/>
</dbReference>
<protein>
    <recommendedName>
        <fullName evidence="8">tRNA(Ile)-lysidine synthase</fullName>
        <ecNumber evidence="8">6.3.4.19</ecNumber>
    </recommendedName>
    <alternativeName>
        <fullName evidence="8">tRNA(Ile)-2-lysyl-cytidine synthase</fullName>
    </alternativeName>
    <alternativeName>
        <fullName evidence="8">tRNA(Ile)-lysidine synthetase</fullName>
    </alternativeName>
</protein>
<dbReference type="PANTHER" id="PTHR43033:SF1">
    <property type="entry name" value="TRNA(ILE)-LYSIDINE SYNTHASE-RELATED"/>
    <property type="match status" value="1"/>
</dbReference>